<comment type="caution">
    <text evidence="2">The sequence shown here is derived from an EMBL/GenBank/DDBJ whole genome shotgun (WGS) entry which is preliminary data.</text>
</comment>
<gene>
    <name evidence="3" type="ORF">ATL51_2668</name>
    <name evidence="2" type="ORF">HDA37_003781</name>
</gene>
<proteinExistence type="predicted"/>
<keyword evidence="1" id="KW-0812">Transmembrane</keyword>
<keyword evidence="1" id="KW-0472">Membrane</keyword>
<feature type="transmembrane region" description="Helical" evidence="1">
    <location>
        <begin position="71"/>
        <end position="93"/>
    </location>
</feature>
<dbReference type="AlphaFoldDB" id="A0A852WCJ4"/>
<protein>
    <submittedName>
        <fullName evidence="2">Membrane protein</fullName>
    </submittedName>
</protein>
<dbReference type="InterPro" id="IPR007165">
    <property type="entry name" value="Phage_holin_4_2"/>
</dbReference>
<keyword evidence="5" id="KW-1185">Reference proteome</keyword>
<dbReference type="Proteomes" id="UP000232453">
    <property type="component" value="Unassembled WGS sequence"/>
</dbReference>
<keyword evidence="1" id="KW-1133">Transmembrane helix</keyword>
<name>A0A852WCJ4_PSEA5</name>
<evidence type="ECO:0000313" key="3">
    <source>
        <dbReference type="EMBL" id="PKB30989.1"/>
    </source>
</evidence>
<feature type="transmembrane region" description="Helical" evidence="1">
    <location>
        <begin position="105"/>
        <end position="127"/>
    </location>
</feature>
<evidence type="ECO:0000313" key="4">
    <source>
        <dbReference type="Proteomes" id="UP000232453"/>
    </source>
</evidence>
<evidence type="ECO:0000313" key="2">
    <source>
        <dbReference type="EMBL" id="NYG03496.1"/>
    </source>
</evidence>
<accession>A0AA44UP94</accession>
<dbReference type="PANTHER" id="PTHR37309:SF1">
    <property type="entry name" value="SLR0284 PROTEIN"/>
    <property type="match status" value="1"/>
</dbReference>
<reference evidence="2 5" key="1">
    <citation type="submission" date="2020-07" db="EMBL/GenBank/DDBJ databases">
        <title>Sequencing the genomes of 1000 actinobacteria strains.</title>
        <authorList>
            <person name="Klenk H.-P."/>
        </authorList>
    </citation>
    <scope>NUCLEOTIDE SEQUENCE [LARGE SCALE GENOMIC DNA]</scope>
    <source>
        <strain evidence="3 4">DSM 44104</strain>
        <strain evidence="2 5">DSM 44749</strain>
    </source>
</reference>
<dbReference type="GeneID" id="98053485"/>
<sequence>MTPPSPVLTFTIRTLVVAASLWVATVLVGGIRLDSAGTSTSILTLIGVALVFGLVNAVVKPIVATLGCPLYILTLGLFALVVNALMFLLTGWLSSVLNLPFTVDGFWAAFWGAIVVGIVSFFLHLVIPDRLDNR</sequence>
<dbReference type="EMBL" id="PHUJ01000003">
    <property type="protein sequence ID" value="PKB30989.1"/>
    <property type="molecule type" value="Genomic_DNA"/>
</dbReference>
<dbReference type="Proteomes" id="UP000549695">
    <property type="component" value="Unassembled WGS sequence"/>
</dbReference>
<feature type="transmembrane region" description="Helical" evidence="1">
    <location>
        <begin position="39"/>
        <end position="59"/>
    </location>
</feature>
<dbReference type="EMBL" id="JACCCZ010000001">
    <property type="protein sequence ID" value="NYG03496.1"/>
    <property type="molecule type" value="Genomic_DNA"/>
</dbReference>
<feature type="transmembrane region" description="Helical" evidence="1">
    <location>
        <begin position="12"/>
        <end position="33"/>
    </location>
</feature>
<evidence type="ECO:0000256" key="1">
    <source>
        <dbReference type="SAM" id="Phobius"/>
    </source>
</evidence>
<accession>A0A852WCJ4</accession>
<dbReference type="PANTHER" id="PTHR37309">
    <property type="entry name" value="SLR0284 PROTEIN"/>
    <property type="match status" value="1"/>
</dbReference>
<organism evidence="2 5">
    <name type="scientific">Pseudonocardia alni</name>
    <name type="common">Amycolata alni</name>
    <dbReference type="NCBI Taxonomy" id="33907"/>
    <lineage>
        <taxon>Bacteria</taxon>
        <taxon>Bacillati</taxon>
        <taxon>Actinomycetota</taxon>
        <taxon>Actinomycetes</taxon>
        <taxon>Pseudonocardiales</taxon>
        <taxon>Pseudonocardiaceae</taxon>
        <taxon>Pseudonocardia</taxon>
    </lineage>
</organism>
<dbReference type="RefSeq" id="WP_073576508.1">
    <property type="nucleotide sequence ID" value="NZ_BAAAJZ010000003.1"/>
</dbReference>
<evidence type="ECO:0000313" key="5">
    <source>
        <dbReference type="Proteomes" id="UP000549695"/>
    </source>
</evidence>
<dbReference type="Pfam" id="PF04020">
    <property type="entry name" value="Phage_holin_4_2"/>
    <property type="match status" value="1"/>
</dbReference>